<keyword evidence="2" id="KW-0378">Hydrolase</keyword>
<dbReference type="InterPro" id="IPR027473">
    <property type="entry name" value="L-asparaginase_C"/>
</dbReference>
<feature type="domain" description="L-asparaginase N-terminal" evidence="3">
    <location>
        <begin position="4"/>
        <end position="193"/>
    </location>
</feature>
<evidence type="ECO:0000313" key="5">
    <source>
        <dbReference type="EMBL" id="MBF9130784.1"/>
    </source>
</evidence>
<proteinExistence type="inferred from homology"/>
<comment type="caution">
    <text evidence="5">The sequence shown here is derived from an EMBL/GenBank/DDBJ whole genome shotgun (WGS) entry which is preliminary data.</text>
</comment>
<evidence type="ECO:0000259" key="4">
    <source>
        <dbReference type="Pfam" id="PF17763"/>
    </source>
</evidence>
<comment type="similarity">
    <text evidence="1">Belongs to the asparaginase 1 family.</text>
</comment>
<keyword evidence="6" id="KW-1185">Reference proteome</keyword>
<dbReference type="PIRSF" id="PIRSF001220">
    <property type="entry name" value="L-ASNase_gatD"/>
    <property type="match status" value="1"/>
</dbReference>
<dbReference type="InterPro" id="IPR036152">
    <property type="entry name" value="Asp/glu_Ase-like_sf"/>
</dbReference>
<dbReference type="InterPro" id="IPR027474">
    <property type="entry name" value="L-asparaginase_N"/>
</dbReference>
<evidence type="ECO:0000259" key="3">
    <source>
        <dbReference type="Pfam" id="PF00710"/>
    </source>
</evidence>
<dbReference type="PANTHER" id="PTHR11707">
    <property type="entry name" value="L-ASPARAGINASE"/>
    <property type="match status" value="1"/>
</dbReference>
<sequence>MVSRVLLLAAKDTIAYSTRPGREAVASGAELLDTLPRDLLAAEVVVEDVLAEPSWDVTAATMLGLGRRVRAAGTDDGYDGVVISYGTDTLAETAFLVDLMAGPAAPRAAIVLTGAVRHRDELSADGPRNLASAIAAAADPALAGAGAVVCVDDELHAARWVSMVDATTVRAFSSAPYGVLGRVVGSRVEMLGTPPPRPPEARGEPESDVALIKTYPGIDPVLLTTVVDAGARGVVLEGTGLGNIPVDLFVTIGDLTAADIPVVVASRCRTRPVGLSELPAPAGLAAKIGAIGARGLAPEKARVALMVALGDDGGVAAAREWFDQLALPGSGGG</sequence>
<dbReference type="PANTHER" id="PTHR11707:SF28">
    <property type="entry name" value="60 KDA LYSOPHOSPHOLIPASE"/>
    <property type="match status" value="1"/>
</dbReference>
<evidence type="ECO:0000313" key="6">
    <source>
        <dbReference type="Proteomes" id="UP000638560"/>
    </source>
</evidence>
<dbReference type="Pfam" id="PF17763">
    <property type="entry name" value="Asparaginase_C"/>
    <property type="match status" value="1"/>
</dbReference>
<evidence type="ECO:0000256" key="1">
    <source>
        <dbReference type="ARBA" id="ARBA00010518"/>
    </source>
</evidence>
<accession>A0ABS0GXG9</accession>
<feature type="domain" description="Asparaginase/glutaminase C-terminal" evidence="4">
    <location>
        <begin position="208"/>
        <end position="322"/>
    </location>
</feature>
<dbReference type="InterPro" id="IPR006034">
    <property type="entry name" value="Asparaginase/glutaminase-like"/>
</dbReference>
<dbReference type="PRINTS" id="PR00139">
    <property type="entry name" value="ASNGLNASE"/>
</dbReference>
<dbReference type="EMBL" id="JADPUN010000169">
    <property type="protein sequence ID" value="MBF9130784.1"/>
    <property type="molecule type" value="Genomic_DNA"/>
</dbReference>
<dbReference type="SUPFAM" id="SSF53774">
    <property type="entry name" value="Glutaminase/Asparaginase"/>
    <property type="match status" value="1"/>
</dbReference>
<dbReference type="InterPro" id="IPR040919">
    <property type="entry name" value="Asparaginase_C"/>
</dbReference>
<dbReference type="SMART" id="SM00870">
    <property type="entry name" value="Asparaginase"/>
    <property type="match status" value="1"/>
</dbReference>
<dbReference type="Gene3D" id="3.40.50.1170">
    <property type="entry name" value="L-asparaginase, N-terminal domain"/>
    <property type="match status" value="1"/>
</dbReference>
<dbReference type="PIRSF" id="PIRSF500176">
    <property type="entry name" value="L_ASNase"/>
    <property type="match status" value="1"/>
</dbReference>
<dbReference type="InterPro" id="IPR037152">
    <property type="entry name" value="L-asparaginase_N_sf"/>
</dbReference>
<evidence type="ECO:0000256" key="2">
    <source>
        <dbReference type="ARBA" id="ARBA00022801"/>
    </source>
</evidence>
<dbReference type="RefSeq" id="WP_196202351.1">
    <property type="nucleotide sequence ID" value="NZ_JADPUN010000169.1"/>
</dbReference>
<name>A0ABS0GXG9_9ACTN</name>
<dbReference type="Gene3D" id="3.40.50.40">
    <property type="match status" value="1"/>
</dbReference>
<organism evidence="5 6">
    <name type="scientific">Plantactinospora alkalitolerans</name>
    <dbReference type="NCBI Taxonomy" id="2789879"/>
    <lineage>
        <taxon>Bacteria</taxon>
        <taxon>Bacillati</taxon>
        <taxon>Actinomycetota</taxon>
        <taxon>Actinomycetes</taxon>
        <taxon>Micromonosporales</taxon>
        <taxon>Micromonosporaceae</taxon>
        <taxon>Plantactinospora</taxon>
    </lineage>
</organism>
<dbReference type="SFLD" id="SFLDS00057">
    <property type="entry name" value="Glutaminase/Asparaginase"/>
    <property type="match status" value="1"/>
</dbReference>
<gene>
    <name evidence="5" type="ORF">I0C86_17725</name>
</gene>
<dbReference type="Proteomes" id="UP000638560">
    <property type="component" value="Unassembled WGS sequence"/>
</dbReference>
<dbReference type="CDD" id="cd08964">
    <property type="entry name" value="L-asparaginase_II"/>
    <property type="match status" value="1"/>
</dbReference>
<protein>
    <submittedName>
        <fullName evidence="5">Asparaginase</fullName>
    </submittedName>
</protein>
<dbReference type="PROSITE" id="PS51732">
    <property type="entry name" value="ASN_GLN_ASE_3"/>
    <property type="match status" value="1"/>
</dbReference>
<dbReference type="Pfam" id="PF00710">
    <property type="entry name" value="Asparaginase"/>
    <property type="match status" value="1"/>
</dbReference>
<dbReference type="InterPro" id="IPR004550">
    <property type="entry name" value="AsnASE_II"/>
</dbReference>
<reference evidence="5 6" key="1">
    <citation type="submission" date="2020-11" db="EMBL/GenBank/DDBJ databases">
        <title>A novel isolate from a Black sea contaminated sediment with potential to produce alkanes: Plantactinospora alkalitolerans sp. nov.</title>
        <authorList>
            <person name="Carro L."/>
            <person name="Veyisoglu A."/>
            <person name="Guven K."/>
            <person name="Schumann P."/>
            <person name="Klenk H.-P."/>
            <person name="Sahin N."/>
        </authorList>
    </citation>
    <scope>NUCLEOTIDE SEQUENCE [LARGE SCALE GENOMIC DNA]</scope>
    <source>
        <strain evidence="5 6">S1510</strain>
    </source>
</reference>